<keyword evidence="2" id="KW-0812">Transmembrane</keyword>
<comment type="caution">
    <text evidence="3">The sequence shown here is derived from an EMBL/GenBank/DDBJ whole genome shotgun (WGS) entry which is preliminary data.</text>
</comment>
<evidence type="ECO:0000313" key="4">
    <source>
        <dbReference type="Proteomes" id="UP001430356"/>
    </source>
</evidence>
<dbReference type="AlphaFoldDB" id="A0AAW0ESV5"/>
<name>A0AAW0ESV5_9TRYP</name>
<feature type="transmembrane region" description="Helical" evidence="2">
    <location>
        <begin position="12"/>
        <end position="33"/>
    </location>
</feature>
<evidence type="ECO:0000256" key="1">
    <source>
        <dbReference type="SAM" id="MobiDB-lite"/>
    </source>
</evidence>
<keyword evidence="4" id="KW-1185">Reference proteome</keyword>
<dbReference type="Proteomes" id="UP001430356">
    <property type="component" value="Unassembled WGS sequence"/>
</dbReference>
<gene>
    <name evidence="3" type="ORF">NESM_000505900</name>
</gene>
<protein>
    <submittedName>
        <fullName evidence="3">Uncharacterized protein</fullName>
    </submittedName>
</protein>
<keyword evidence="2" id="KW-1133">Transmembrane helix</keyword>
<keyword evidence="2" id="KW-0472">Membrane</keyword>
<accession>A0AAW0ESV5</accession>
<sequence>MEPVLRVRLVNALVLTCVLALYVVYDAGFRFWMAHSDVVPLTAALTHDTAALRRYGDVGLAYDAATSAVGSPPLQLCSVGAAHPRSDAASAVLPMAAVVVESTWLTPDQDGVSNAYAQRLLEGYRYALLTGAPWLLLSGTTAEAALGLQFLRRLPHPSDALFSELAMQRWPPALRATALRLRESMTPYATLGAWIHGAGTRPLTDFPHPALHRHGDGEQSVGRQALAWGTAALQLSLSQLLSAHAVADADAHHVRRTALLLGAEWLRRVDVDPPAAGSGVSAHGSAGGDSAALEEPRITVLATGTLGGGHDGEDDVGDDAGAAHGRDSIGGVARDATSAPWQQPRVRELRGNDSVAVAHVTVPGLFMAADAEAQRRPRQVARALQQLIEQTLVHRHATRGTPGTEDDAGRWWWLGRAYGVTIIAGGWEQQRVKLLYMKALHDAVADSHDGLRRAVQLLHQSRCQFERAPLPPSCQGLRRPQLPPSALPFTAAVPARSRIFVLPPPLEEQESVPPQPEWLHYTGELPTSTNAEASHVAQLLGRVSFFIYLNYRRWMDWFLASLPVGSYQDHFVLVSILLSDLAEHRISWTDMLYLR</sequence>
<reference evidence="3 4" key="1">
    <citation type="journal article" date="2021" name="MBio">
        <title>A New Model Trypanosomatid, Novymonas esmeraldas: Genomic Perception of Its 'Candidatus Pandoraea novymonadis' Endosymbiont.</title>
        <authorList>
            <person name="Zakharova A."/>
            <person name="Saura A."/>
            <person name="Butenko A."/>
            <person name="Podesvova L."/>
            <person name="Warmusova S."/>
            <person name="Kostygov A.Y."/>
            <person name="Nenarokova A."/>
            <person name="Lukes J."/>
            <person name="Opperdoes F.R."/>
            <person name="Yurchenko V."/>
        </authorList>
    </citation>
    <scope>NUCLEOTIDE SEQUENCE [LARGE SCALE GENOMIC DNA]</scope>
    <source>
        <strain evidence="3 4">E262AT.01</strain>
    </source>
</reference>
<feature type="region of interest" description="Disordered" evidence="1">
    <location>
        <begin position="304"/>
        <end position="342"/>
    </location>
</feature>
<dbReference type="EMBL" id="JAECZO010000061">
    <property type="protein sequence ID" value="KAK7195753.1"/>
    <property type="molecule type" value="Genomic_DNA"/>
</dbReference>
<evidence type="ECO:0000313" key="3">
    <source>
        <dbReference type="EMBL" id="KAK7195753.1"/>
    </source>
</evidence>
<proteinExistence type="predicted"/>
<evidence type="ECO:0000256" key="2">
    <source>
        <dbReference type="SAM" id="Phobius"/>
    </source>
</evidence>
<organism evidence="3 4">
    <name type="scientific">Novymonas esmeraldas</name>
    <dbReference type="NCBI Taxonomy" id="1808958"/>
    <lineage>
        <taxon>Eukaryota</taxon>
        <taxon>Discoba</taxon>
        <taxon>Euglenozoa</taxon>
        <taxon>Kinetoplastea</taxon>
        <taxon>Metakinetoplastina</taxon>
        <taxon>Trypanosomatida</taxon>
        <taxon>Trypanosomatidae</taxon>
        <taxon>Novymonas</taxon>
    </lineage>
</organism>